<protein>
    <submittedName>
        <fullName evidence="6">TonB family protein</fullName>
    </submittedName>
</protein>
<evidence type="ECO:0000313" key="7">
    <source>
        <dbReference type="Proteomes" id="UP000275719"/>
    </source>
</evidence>
<keyword evidence="7" id="KW-1185">Reference proteome</keyword>
<gene>
    <name evidence="6" type="ORF">EG240_13010</name>
</gene>
<dbReference type="Pfam" id="PF03544">
    <property type="entry name" value="TonB_C"/>
    <property type="match status" value="1"/>
</dbReference>
<comment type="subcellular location">
    <subcellularLocation>
        <location evidence="1">Membrane</location>
        <topology evidence="1">Single-pass membrane protein</topology>
    </subcellularLocation>
</comment>
<feature type="domain" description="TonB C-terminal" evidence="5">
    <location>
        <begin position="58"/>
        <end position="147"/>
    </location>
</feature>
<keyword evidence="4" id="KW-0472">Membrane</keyword>
<evidence type="ECO:0000256" key="4">
    <source>
        <dbReference type="ARBA" id="ARBA00023136"/>
    </source>
</evidence>
<evidence type="ECO:0000256" key="3">
    <source>
        <dbReference type="ARBA" id="ARBA00022989"/>
    </source>
</evidence>
<evidence type="ECO:0000256" key="1">
    <source>
        <dbReference type="ARBA" id="ARBA00004167"/>
    </source>
</evidence>
<dbReference type="GO" id="GO:0055085">
    <property type="term" value="P:transmembrane transport"/>
    <property type="evidence" value="ECO:0007669"/>
    <property type="project" value="InterPro"/>
</dbReference>
<dbReference type="GO" id="GO:0016020">
    <property type="term" value="C:membrane"/>
    <property type="evidence" value="ECO:0007669"/>
    <property type="project" value="UniProtKB-SubCell"/>
</dbReference>
<keyword evidence="2" id="KW-0812">Transmembrane</keyword>
<dbReference type="AlphaFoldDB" id="A0A3P3W8N6"/>
<dbReference type="NCBIfam" id="TIGR01352">
    <property type="entry name" value="tonB_Cterm"/>
    <property type="match status" value="1"/>
</dbReference>
<dbReference type="Proteomes" id="UP000275719">
    <property type="component" value="Unassembled WGS sequence"/>
</dbReference>
<proteinExistence type="predicted"/>
<dbReference type="Gene3D" id="3.30.1150.10">
    <property type="match status" value="1"/>
</dbReference>
<accession>A0A3P3W8N6</accession>
<comment type="caution">
    <text evidence="6">The sequence shown here is derived from an EMBL/GenBank/DDBJ whole genome shotgun (WGS) entry which is preliminary data.</text>
</comment>
<dbReference type="InterPro" id="IPR006260">
    <property type="entry name" value="TonB/TolA_C"/>
</dbReference>
<dbReference type="InterPro" id="IPR037682">
    <property type="entry name" value="TonB_C"/>
</dbReference>
<evidence type="ECO:0000256" key="2">
    <source>
        <dbReference type="ARBA" id="ARBA00022692"/>
    </source>
</evidence>
<dbReference type="SUPFAM" id="SSF74653">
    <property type="entry name" value="TolA/TonB C-terminal domain"/>
    <property type="match status" value="1"/>
</dbReference>
<name>A0A3P3W8N6_9FLAO</name>
<reference evidence="6 7" key="1">
    <citation type="submission" date="2018-11" db="EMBL/GenBank/DDBJ databases">
        <title>Flavobacterium sp. nov., YIM 102701-2 draft genome.</title>
        <authorList>
            <person name="Li G."/>
            <person name="Jiang Y."/>
        </authorList>
    </citation>
    <scope>NUCLEOTIDE SEQUENCE [LARGE SCALE GENOMIC DNA]</scope>
    <source>
        <strain evidence="6 7">YIM 102701-2</strain>
    </source>
</reference>
<evidence type="ECO:0000313" key="6">
    <source>
        <dbReference type="EMBL" id="RRJ89013.1"/>
    </source>
</evidence>
<keyword evidence="3" id="KW-1133">Transmembrane helix</keyword>
<dbReference type="PROSITE" id="PS52015">
    <property type="entry name" value="TONB_CTD"/>
    <property type="match status" value="1"/>
</dbReference>
<dbReference type="EMBL" id="RQVQ01000035">
    <property type="protein sequence ID" value="RRJ89013.1"/>
    <property type="molecule type" value="Genomic_DNA"/>
</dbReference>
<evidence type="ECO:0000259" key="5">
    <source>
        <dbReference type="PROSITE" id="PS52015"/>
    </source>
</evidence>
<sequence length="147" mass="16587">MIDMKGIYFILILFMNTAVFAQVVVQVPGTVDVPIKKAYKNSANSSEISDNSGLIYTSSGQDFRQYFSEKYQFPDDALNNEISGYIKIEFVVEKTGIPSEIKVIKSLCESCDAEAIRVIERAKFQVCEIDGVPSRCRYNFPIKLAFE</sequence>
<organism evidence="6 7">
    <name type="scientific">Paenimyroides tangerinum</name>
    <dbReference type="NCBI Taxonomy" id="2488728"/>
    <lineage>
        <taxon>Bacteria</taxon>
        <taxon>Pseudomonadati</taxon>
        <taxon>Bacteroidota</taxon>
        <taxon>Flavobacteriia</taxon>
        <taxon>Flavobacteriales</taxon>
        <taxon>Flavobacteriaceae</taxon>
        <taxon>Paenimyroides</taxon>
    </lineage>
</organism>